<gene>
    <name evidence="1" type="ORF">Patl1_21469</name>
</gene>
<comment type="caution">
    <text evidence="1">The sequence shown here is derived from an EMBL/GenBank/DDBJ whole genome shotgun (WGS) entry which is preliminary data.</text>
</comment>
<name>A0ACC1BK06_9ROSI</name>
<evidence type="ECO:0000313" key="2">
    <source>
        <dbReference type="Proteomes" id="UP001164250"/>
    </source>
</evidence>
<protein>
    <submittedName>
        <fullName evidence="1">Uncharacterized protein</fullName>
    </submittedName>
</protein>
<accession>A0ACC1BK06</accession>
<reference evidence="2" key="1">
    <citation type="journal article" date="2023" name="G3 (Bethesda)">
        <title>Genome assembly and association tests identify interacting loci associated with vigor, precocity, and sex in interspecific pistachio rootstocks.</title>
        <authorList>
            <person name="Palmer W."/>
            <person name="Jacygrad E."/>
            <person name="Sagayaradj S."/>
            <person name="Cavanaugh K."/>
            <person name="Han R."/>
            <person name="Bertier L."/>
            <person name="Beede B."/>
            <person name="Kafkas S."/>
            <person name="Golino D."/>
            <person name="Preece J."/>
            <person name="Michelmore R."/>
        </authorList>
    </citation>
    <scope>NUCLEOTIDE SEQUENCE [LARGE SCALE GENOMIC DNA]</scope>
</reference>
<keyword evidence="2" id="KW-1185">Reference proteome</keyword>
<organism evidence="1 2">
    <name type="scientific">Pistacia atlantica</name>
    <dbReference type="NCBI Taxonomy" id="434234"/>
    <lineage>
        <taxon>Eukaryota</taxon>
        <taxon>Viridiplantae</taxon>
        <taxon>Streptophyta</taxon>
        <taxon>Embryophyta</taxon>
        <taxon>Tracheophyta</taxon>
        <taxon>Spermatophyta</taxon>
        <taxon>Magnoliopsida</taxon>
        <taxon>eudicotyledons</taxon>
        <taxon>Gunneridae</taxon>
        <taxon>Pentapetalae</taxon>
        <taxon>rosids</taxon>
        <taxon>malvids</taxon>
        <taxon>Sapindales</taxon>
        <taxon>Anacardiaceae</taxon>
        <taxon>Pistacia</taxon>
    </lineage>
</organism>
<dbReference type="EMBL" id="CM047900">
    <property type="protein sequence ID" value="KAJ0099230.1"/>
    <property type="molecule type" value="Genomic_DNA"/>
</dbReference>
<proteinExistence type="predicted"/>
<dbReference type="Proteomes" id="UP001164250">
    <property type="component" value="Chromosome 4"/>
</dbReference>
<evidence type="ECO:0000313" key="1">
    <source>
        <dbReference type="EMBL" id="KAJ0099230.1"/>
    </source>
</evidence>
<sequence>MDLLFIVEIFYCLIFIPLLLFHIPIQLAAMEKSSILRFTFIFAIIFFLFACSFYPSSKSEFLGSSPCFPWCTSKNRIYSNFDSILENPVHKGTHHHHSTPLHPLDPLSVKEINKVRTILSSYAHFASSFPTIHSLVLDEPNKTQVLAWNKGDPLPPRRAFGIVLLNGQSHMLTVDLNLGQVINHAINSGSGYPALTMDDISTALKVTLADAEFNKSIISRGVELSDVICLPPSAGWYGPNEENRRVIKVQCFSSEGTPNFYMRPIEGLTVTVDLDQKKIVKFSNTGRGIPIPKSSNTDYRYTAQVKPPELKPLNPISMEQPKGPSFIVEDGHVVKWSNWVFHLKADQRAGMVISRATVQDSESGELRSVMYKGFSSELFVPYMDPDEHWYFKTYLDGGEYGLGATSLSLVPLNDCPRYSYYMDGVFVTSDGKPFVQSNIICLFERYSGDISWRHSEIPINGFQIKEARPKVTLVARMTASVGNYDYIFDWEFQTDGLIRIKVGLSGMLMVKGTPHENTNQGFDEDDISGPLVSENAIGVVHDHFITFHLDMDIDGVNNSFVEVNLVKQETSKGESPRKSYLKAERRIAKTEKDAQIKLKLYDPSEFHVINPSSRSRLGNPAGYKVVPGANAASLLAHDDPPQLRGAFTNNQIWTTPYNRTEQWAGGLFVYQSKGDDTLAVWSERNRPIENQDIVLWYTMGFHHIPCQEDFPVMPTVSSSFDLKPVNFFQSNPILRAAPTFEDDLPVCQPSAS</sequence>